<dbReference type="EMBL" id="JBHUFB010000013">
    <property type="protein sequence ID" value="MFD1814251.1"/>
    <property type="molecule type" value="Genomic_DNA"/>
</dbReference>
<name>A0ABW4P6Y0_9NOCA</name>
<feature type="region of interest" description="Disordered" evidence="1">
    <location>
        <begin position="1"/>
        <end position="27"/>
    </location>
</feature>
<dbReference type="CDD" id="cd02440">
    <property type="entry name" value="AdoMet_MTases"/>
    <property type="match status" value="1"/>
</dbReference>
<evidence type="ECO:0000256" key="1">
    <source>
        <dbReference type="SAM" id="MobiDB-lite"/>
    </source>
</evidence>
<feature type="compositionally biased region" description="Basic and acidic residues" evidence="1">
    <location>
        <begin position="1"/>
        <end position="13"/>
    </location>
</feature>
<dbReference type="RefSeq" id="WP_378486728.1">
    <property type="nucleotide sequence ID" value="NZ_JBHUFB010000013.1"/>
</dbReference>
<evidence type="ECO:0000313" key="4">
    <source>
        <dbReference type="Proteomes" id="UP001597286"/>
    </source>
</evidence>
<dbReference type="Proteomes" id="UP001597286">
    <property type="component" value="Unassembled WGS sequence"/>
</dbReference>
<dbReference type="SUPFAM" id="SSF53335">
    <property type="entry name" value="S-adenosyl-L-methionine-dependent methyltransferases"/>
    <property type="match status" value="1"/>
</dbReference>
<gene>
    <name evidence="3" type="ORF">ACFSJG_18695</name>
</gene>
<accession>A0ABW4P6Y0</accession>
<dbReference type="PANTHER" id="PTHR43591">
    <property type="entry name" value="METHYLTRANSFERASE"/>
    <property type="match status" value="1"/>
</dbReference>
<keyword evidence="4" id="KW-1185">Reference proteome</keyword>
<keyword evidence="3" id="KW-0808">Transferase</keyword>
<dbReference type="Gene3D" id="3.40.50.150">
    <property type="entry name" value="Vaccinia Virus protein VP39"/>
    <property type="match status" value="1"/>
</dbReference>
<dbReference type="GO" id="GO:0032259">
    <property type="term" value="P:methylation"/>
    <property type="evidence" value="ECO:0007669"/>
    <property type="project" value="UniProtKB-KW"/>
</dbReference>
<dbReference type="InterPro" id="IPR041698">
    <property type="entry name" value="Methyltransf_25"/>
</dbReference>
<keyword evidence="3" id="KW-0489">Methyltransferase</keyword>
<organism evidence="3 4">
    <name type="scientific">Rhodococcus gannanensis</name>
    <dbReference type="NCBI Taxonomy" id="1960308"/>
    <lineage>
        <taxon>Bacteria</taxon>
        <taxon>Bacillati</taxon>
        <taxon>Actinomycetota</taxon>
        <taxon>Actinomycetes</taxon>
        <taxon>Mycobacteriales</taxon>
        <taxon>Nocardiaceae</taxon>
        <taxon>Rhodococcus</taxon>
    </lineage>
</organism>
<feature type="domain" description="Methyltransferase" evidence="2">
    <location>
        <begin position="67"/>
        <end position="164"/>
    </location>
</feature>
<reference evidence="4" key="1">
    <citation type="journal article" date="2019" name="Int. J. Syst. Evol. Microbiol.">
        <title>The Global Catalogue of Microorganisms (GCM) 10K type strain sequencing project: providing services to taxonomists for standard genome sequencing and annotation.</title>
        <authorList>
            <consortium name="The Broad Institute Genomics Platform"/>
            <consortium name="The Broad Institute Genome Sequencing Center for Infectious Disease"/>
            <person name="Wu L."/>
            <person name="Ma J."/>
        </authorList>
    </citation>
    <scope>NUCLEOTIDE SEQUENCE [LARGE SCALE GENOMIC DNA]</scope>
    <source>
        <strain evidence="4">DT72</strain>
    </source>
</reference>
<sequence length="290" mass="31377">MEHSHAHARDHAHGHGHGHGHGQGQPDVATLEGLAEVLDLDAEVLGSCLDDITDWVAGHASAPVRSVVDIGAGTGTGTVALARRFDGADLIAIDRWPTMIDRLRATAAAHGLDGRLRIVEADLDAAWPSDARGVDVAWASASLHEVADPDRLLRGVRDALTPDGVLAVVEMDSLPRFLPDAVGEGLESRCHETLTAQGWNSYPDWRGHLERAGFEVVDQRSFEVVRPASEPVRRYARLNVERMRGALADRLGDGDLRVLDDLLTDGHPDSLMRRDDLTARVGRTGWVARA</sequence>
<dbReference type="Pfam" id="PF13649">
    <property type="entry name" value="Methyltransf_25"/>
    <property type="match status" value="1"/>
</dbReference>
<evidence type="ECO:0000259" key="2">
    <source>
        <dbReference type="Pfam" id="PF13649"/>
    </source>
</evidence>
<dbReference type="InterPro" id="IPR029063">
    <property type="entry name" value="SAM-dependent_MTases_sf"/>
</dbReference>
<dbReference type="PANTHER" id="PTHR43591:SF24">
    <property type="entry name" value="2-METHOXY-6-POLYPRENYL-1,4-BENZOQUINOL METHYLASE, MITOCHONDRIAL"/>
    <property type="match status" value="1"/>
</dbReference>
<proteinExistence type="predicted"/>
<comment type="caution">
    <text evidence="3">The sequence shown here is derived from an EMBL/GenBank/DDBJ whole genome shotgun (WGS) entry which is preliminary data.</text>
</comment>
<dbReference type="GO" id="GO:0008168">
    <property type="term" value="F:methyltransferase activity"/>
    <property type="evidence" value="ECO:0007669"/>
    <property type="project" value="UniProtKB-KW"/>
</dbReference>
<protein>
    <submittedName>
        <fullName evidence="3">Class I SAM-dependent methyltransferase</fullName>
    </submittedName>
</protein>
<evidence type="ECO:0000313" key="3">
    <source>
        <dbReference type="EMBL" id="MFD1814251.1"/>
    </source>
</evidence>